<keyword evidence="2" id="KW-1185">Reference proteome</keyword>
<dbReference type="AlphaFoldDB" id="A0AAV4XRZ4"/>
<evidence type="ECO:0000313" key="2">
    <source>
        <dbReference type="Proteomes" id="UP001054945"/>
    </source>
</evidence>
<accession>A0AAV4XRZ4</accession>
<protein>
    <submittedName>
        <fullName evidence="1">Uncharacterized protein</fullName>
    </submittedName>
</protein>
<sequence>MRRVSSKMSNIRYIFKSDGTSNDLRFNTSPVHRAAAHLFRRDSERGGWGRLVGVFVCHYPPTAIHPSPFSTSLVCRNYGNLHDWIKPSAASAVMERG</sequence>
<reference evidence="1 2" key="1">
    <citation type="submission" date="2021-06" db="EMBL/GenBank/DDBJ databases">
        <title>Caerostris extrusa draft genome.</title>
        <authorList>
            <person name="Kono N."/>
            <person name="Arakawa K."/>
        </authorList>
    </citation>
    <scope>NUCLEOTIDE SEQUENCE [LARGE SCALE GENOMIC DNA]</scope>
</reference>
<proteinExistence type="predicted"/>
<name>A0AAV4XRZ4_CAEEX</name>
<dbReference type="EMBL" id="BPLR01000667">
    <property type="protein sequence ID" value="GIY96498.1"/>
    <property type="molecule type" value="Genomic_DNA"/>
</dbReference>
<dbReference type="Proteomes" id="UP001054945">
    <property type="component" value="Unassembled WGS sequence"/>
</dbReference>
<organism evidence="1 2">
    <name type="scientific">Caerostris extrusa</name>
    <name type="common">Bark spider</name>
    <name type="synonym">Caerostris bankana</name>
    <dbReference type="NCBI Taxonomy" id="172846"/>
    <lineage>
        <taxon>Eukaryota</taxon>
        <taxon>Metazoa</taxon>
        <taxon>Ecdysozoa</taxon>
        <taxon>Arthropoda</taxon>
        <taxon>Chelicerata</taxon>
        <taxon>Arachnida</taxon>
        <taxon>Araneae</taxon>
        <taxon>Araneomorphae</taxon>
        <taxon>Entelegynae</taxon>
        <taxon>Araneoidea</taxon>
        <taxon>Araneidae</taxon>
        <taxon>Caerostris</taxon>
    </lineage>
</organism>
<evidence type="ECO:0000313" key="1">
    <source>
        <dbReference type="EMBL" id="GIY96498.1"/>
    </source>
</evidence>
<gene>
    <name evidence="1" type="ORF">CEXT_461351</name>
</gene>
<comment type="caution">
    <text evidence="1">The sequence shown here is derived from an EMBL/GenBank/DDBJ whole genome shotgun (WGS) entry which is preliminary data.</text>
</comment>